<protein>
    <submittedName>
        <fullName evidence="2">Uncharacterized protein</fullName>
    </submittedName>
</protein>
<feature type="signal peptide" evidence="1">
    <location>
        <begin position="1"/>
        <end position="24"/>
    </location>
</feature>
<dbReference type="EMBL" id="JAENGZ010002427">
    <property type="protein sequence ID" value="KAG6943764.1"/>
    <property type="molecule type" value="Genomic_DNA"/>
</dbReference>
<dbReference type="PANTHER" id="PTHR33714">
    <property type="entry name" value="COUNTING FACTOR-ASSOCIATED PROTEIN A-RELATED"/>
    <property type="match status" value="1"/>
</dbReference>
<evidence type="ECO:0000313" key="3">
    <source>
        <dbReference type="Proteomes" id="UP000688947"/>
    </source>
</evidence>
<accession>A0A8T1TM56</accession>
<sequence>MKPFRLRSLGVAAFFLAAADTTQAAPIDLEATVVYTASGDCGASTGTPVLVTAVPPSSSCATSVLCTETPASSSLFPATVCSTTDGTANGAFINTKLPAIFGSSPYVVVEAYTIGLNCSAATDITTITAYLADGKCHKTDTSKSYRATRSADNSATIKTYTNAVCSTGVVVSTVSAADGTSNACATDTKVYGAGTTPLYLTSTVNYDTSANTCKSGLPSFVATTVVAVDVCSATTTCTGQAAPYSGTSCSSTLTYKDDIAAAFGVNPYVIMETYTAGKSCADAELSGITTYLADGKCHKTDTAKSYRAARKADGSATVQSYTDAVCGTSGTVFTVNAADGTAHACVSDTKVYGDNTTPLYLTSTVNYDTTANTCSSGVPSLVSTVVANVDTTCSTTSVCTGSAAPYTGTKCSSASSYLTDMATAFSSSPYVIVQKYNAGKSCADAELSGITTYLADGKCHKT</sequence>
<keyword evidence="1" id="KW-0732">Signal</keyword>
<gene>
    <name evidence="2" type="ORF">JG687_00018256</name>
</gene>
<dbReference type="OrthoDB" id="127954at2759"/>
<reference evidence="2" key="1">
    <citation type="submission" date="2021-01" db="EMBL/GenBank/DDBJ databases">
        <title>Phytophthora aleatoria, a newly-described species from Pinus radiata is distinct from Phytophthora cactorum isolates based on comparative genomics.</title>
        <authorList>
            <person name="Mcdougal R."/>
            <person name="Panda P."/>
            <person name="Williams N."/>
            <person name="Studholme D.J."/>
        </authorList>
    </citation>
    <scope>NUCLEOTIDE SEQUENCE</scope>
    <source>
        <strain evidence="2">NZFS 3830</strain>
    </source>
</reference>
<dbReference type="Proteomes" id="UP000688947">
    <property type="component" value="Unassembled WGS sequence"/>
</dbReference>
<dbReference type="PANTHER" id="PTHR33714:SF3">
    <property type="entry name" value="COUNTING FACTOR-ASSOCIATED PROTEIN A-RELATED"/>
    <property type="match status" value="1"/>
</dbReference>
<name>A0A8T1TM56_9STRA</name>
<evidence type="ECO:0000256" key="1">
    <source>
        <dbReference type="SAM" id="SignalP"/>
    </source>
</evidence>
<dbReference type="VEuPathDB" id="FungiDB:PC110_g21609"/>
<proteinExistence type="predicted"/>
<dbReference type="AlphaFoldDB" id="A0A8T1TM56"/>
<evidence type="ECO:0000313" key="2">
    <source>
        <dbReference type="EMBL" id="KAG6943764.1"/>
    </source>
</evidence>
<feature type="non-terminal residue" evidence="2">
    <location>
        <position position="462"/>
    </location>
</feature>
<feature type="chain" id="PRO_5035775283" evidence="1">
    <location>
        <begin position="25"/>
        <end position="462"/>
    </location>
</feature>
<organism evidence="2 3">
    <name type="scientific">Phytophthora cactorum</name>
    <dbReference type="NCBI Taxonomy" id="29920"/>
    <lineage>
        <taxon>Eukaryota</taxon>
        <taxon>Sar</taxon>
        <taxon>Stramenopiles</taxon>
        <taxon>Oomycota</taxon>
        <taxon>Peronosporomycetes</taxon>
        <taxon>Peronosporales</taxon>
        <taxon>Peronosporaceae</taxon>
        <taxon>Phytophthora</taxon>
    </lineage>
</organism>
<comment type="caution">
    <text evidence="2">The sequence shown here is derived from an EMBL/GenBank/DDBJ whole genome shotgun (WGS) entry which is preliminary data.</text>
</comment>